<evidence type="ECO:0000256" key="4">
    <source>
        <dbReference type="ARBA" id="ARBA00018925"/>
    </source>
</evidence>
<dbReference type="Pfam" id="PF14551">
    <property type="entry name" value="MCM_N"/>
    <property type="match status" value="1"/>
</dbReference>
<keyword evidence="10" id="KW-0238">DNA-binding</keyword>
<keyword evidence="7" id="KW-0378">Hydrolase</keyword>
<keyword evidence="12" id="KW-0472">Membrane</keyword>
<accession>J7G6F7</accession>
<dbReference type="Gene3D" id="3.30.1640.10">
    <property type="entry name" value="mini-chromosome maintenance (MCM) complex, chain A, domain 1"/>
    <property type="match status" value="1"/>
</dbReference>
<keyword evidence="14" id="KW-0542">Nucleomorph</keyword>
<evidence type="ECO:0000256" key="2">
    <source>
        <dbReference type="ARBA" id="ARBA00008010"/>
    </source>
</evidence>
<feature type="transmembrane region" description="Helical" evidence="12">
    <location>
        <begin position="144"/>
        <end position="163"/>
    </location>
</feature>
<keyword evidence="11" id="KW-0131">Cell cycle</keyword>
<evidence type="ECO:0000256" key="3">
    <source>
        <dbReference type="ARBA" id="ARBA00012551"/>
    </source>
</evidence>
<evidence type="ECO:0000256" key="1">
    <source>
        <dbReference type="ARBA" id="ARBA00004229"/>
    </source>
</evidence>
<dbReference type="Gene3D" id="3.40.50.300">
    <property type="entry name" value="P-loop containing nucleotide triphosphate hydrolases"/>
    <property type="match status" value="1"/>
</dbReference>
<dbReference type="EC" id="3.6.4.12" evidence="3"/>
<dbReference type="InterPro" id="IPR012340">
    <property type="entry name" value="NA-bd_OB-fold"/>
</dbReference>
<dbReference type="GO" id="GO:0042555">
    <property type="term" value="C:MCM complex"/>
    <property type="evidence" value="ECO:0007669"/>
    <property type="project" value="InterPro"/>
</dbReference>
<geneLocation type="nucleomorph" evidence="14"/>
<dbReference type="InterPro" id="IPR008045">
    <property type="entry name" value="MCM2"/>
</dbReference>
<keyword evidence="12" id="KW-0812">Transmembrane</keyword>
<comment type="similarity">
    <text evidence="2">Belongs to the MCM family.</text>
</comment>
<evidence type="ECO:0000256" key="12">
    <source>
        <dbReference type="SAM" id="Phobius"/>
    </source>
</evidence>
<organism evidence="14 15">
    <name type="scientific">Chroomonas mesostigmatica CCMP1168</name>
    <dbReference type="NCBI Taxonomy" id="1195612"/>
    <lineage>
        <taxon>Eukaryota</taxon>
        <taxon>Cryptophyceae</taxon>
        <taxon>Pyrenomonadales</taxon>
        <taxon>Chroomonadaceae</taxon>
        <taxon>Chroomonas</taxon>
    </lineage>
</organism>
<dbReference type="Pfam" id="PF17855">
    <property type="entry name" value="MCM_lid"/>
    <property type="match status" value="1"/>
</dbReference>
<dbReference type="PRINTS" id="PR01657">
    <property type="entry name" value="MCMFAMILY"/>
</dbReference>
<dbReference type="GO" id="GO:0005524">
    <property type="term" value="F:ATP binding"/>
    <property type="evidence" value="ECO:0007669"/>
    <property type="project" value="UniProtKB-KW"/>
</dbReference>
<dbReference type="EMBL" id="CP003682">
    <property type="protein sequence ID" value="AFP65626.1"/>
    <property type="molecule type" value="Genomic_DNA"/>
</dbReference>
<dbReference type="SUPFAM" id="SSF50249">
    <property type="entry name" value="Nucleic acid-binding proteins"/>
    <property type="match status" value="1"/>
</dbReference>
<comment type="subcellular location">
    <subcellularLocation>
        <location evidence="1">Plastid</location>
        <location evidence="1">Chloroplast</location>
    </subcellularLocation>
</comment>
<dbReference type="GO" id="GO:0000727">
    <property type="term" value="P:double-strand break repair via break-induced replication"/>
    <property type="evidence" value="ECO:0007669"/>
    <property type="project" value="TreeGrafter"/>
</dbReference>
<dbReference type="InterPro" id="IPR027925">
    <property type="entry name" value="MCM_N"/>
</dbReference>
<dbReference type="GO" id="GO:1902975">
    <property type="term" value="P:mitotic DNA replication initiation"/>
    <property type="evidence" value="ECO:0007669"/>
    <property type="project" value="TreeGrafter"/>
</dbReference>
<dbReference type="GO" id="GO:0009507">
    <property type="term" value="C:chloroplast"/>
    <property type="evidence" value="ECO:0007669"/>
    <property type="project" value="UniProtKB-SubCell"/>
</dbReference>
<sequence>MSIENTKRKELLGRKKKNSIDLDYKTCSKKISFCFIGNFKNLKKNSNSSPTKISFNKIFLNDINLKKSKIFSKGKLDPRFLGLKKSKKISNVINLKKWLNLYNNRNFVKHRFLCFLFGTLDEKYGSNFYIEKLKKIVSFEKKNLIISFLHLVIGDPLLAIWLIDEPQEILKIFQECCNDIIKDIFYPISEAKGLFYVQIFELPIFDRLKNLRNKKMNSLVKIQGVVVSKTDVYPHLKFFKLFCLKCFELQKTIYALKENKKIMFTSCFSCKANGPFQISWSHVEYSNFQTVFIQKLNTFTQIEHFPLIKEIILRNNLIDFVNLGEEIIVTGILKYHYNSNTNHFLNSRLFSVIIEANYIEKPKSLTHNFLFDTKEEKILNLIFKKKQVLECLLSSLLPSVFYNKDLKLAILIGLFGKQSGKLGSDLSIRNNINILIMGDPSTGKSQILRGLEKLLQKSFLITNQRNAKNKFNSSFIIKKQNNNNWNAEGSAFILADKGFCLIDGIENLNIKERLFLNKIMDYQFISLKKKENLEFIKARCSIIATTTSLYSNYQSDLSLINNSSLDEKFISKFDIHLLLKDVVDSSKDEMIGNLIIESHIKNHFSNLKKNDIQIQKKFFYPEYRDFDRPHFKKIISQNLFRKYIIYSRQCVKPVVSCYAHELISKIYILLRNEHFREDCVKPTLRHLEIILRLSIACARLHLRERAIKKDALKAISVFLRCFFNSQPFGFCKVLKYKFKEYIYPFELSFESLLNVLVNFFLQKLKIKTTIGFFKKKKFENKLKKLNVSKNFMKKFFQSKLFKKSGFKLSEDKRFIFYVS</sequence>
<dbReference type="SMART" id="SM00350">
    <property type="entry name" value="MCM"/>
    <property type="match status" value="1"/>
</dbReference>
<dbReference type="GO" id="GO:0016787">
    <property type="term" value="F:hydrolase activity"/>
    <property type="evidence" value="ECO:0007669"/>
    <property type="project" value="UniProtKB-KW"/>
</dbReference>
<keyword evidence="5" id="KW-0235">DNA replication</keyword>
<evidence type="ECO:0000313" key="14">
    <source>
        <dbReference type="EMBL" id="AFP65626.1"/>
    </source>
</evidence>
<dbReference type="PANTHER" id="PTHR11630">
    <property type="entry name" value="DNA REPLICATION LICENSING FACTOR MCM FAMILY MEMBER"/>
    <property type="match status" value="1"/>
</dbReference>
<dbReference type="InterPro" id="IPR031327">
    <property type="entry name" value="MCM"/>
</dbReference>
<dbReference type="Gene3D" id="2.20.28.10">
    <property type="match status" value="1"/>
</dbReference>
<evidence type="ECO:0000256" key="11">
    <source>
        <dbReference type="ARBA" id="ARBA00023306"/>
    </source>
</evidence>
<name>J7G6F7_9CRYP</name>
<evidence type="ECO:0000256" key="5">
    <source>
        <dbReference type="ARBA" id="ARBA00022705"/>
    </source>
</evidence>
<dbReference type="PANTHER" id="PTHR11630:SF44">
    <property type="entry name" value="DNA REPLICATION LICENSING FACTOR MCM2"/>
    <property type="match status" value="1"/>
</dbReference>
<evidence type="ECO:0000259" key="13">
    <source>
        <dbReference type="PROSITE" id="PS50051"/>
    </source>
</evidence>
<dbReference type="SUPFAM" id="SSF52540">
    <property type="entry name" value="P-loop containing nucleoside triphosphate hydrolases"/>
    <property type="match status" value="1"/>
</dbReference>
<protein>
    <recommendedName>
        <fullName evidence="4">DNA replication licensing factor MCM2</fullName>
        <ecNumber evidence="3">3.6.4.12</ecNumber>
    </recommendedName>
</protein>
<keyword evidence="12" id="KW-1133">Transmembrane helix</keyword>
<dbReference type="GO" id="GO:0017116">
    <property type="term" value="F:single-stranded DNA helicase activity"/>
    <property type="evidence" value="ECO:0007669"/>
    <property type="project" value="TreeGrafter"/>
</dbReference>
<feature type="domain" description="MCM C-terminal AAA(+) ATPase" evidence="13">
    <location>
        <begin position="388"/>
        <end position="595"/>
    </location>
</feature>
<dbReference type="Proteomes" id="UP000243348">
    <property type="component" value="Nucleomorph 3"/>
</dbReference>
<evidence type="ECO:0000313" key="15">
    <source>
        <dbReference type="Proteomes" id="UP000243348"/>
    </source>
</evidence>
<dbReference type="SMR" id="J7G6F7"/>
<dbReference type="InterPro" id="IPR033762">
    <property type="entry name" value="MCM_OB"/>
</dbReference>
<dbReference type="Gene3D" id="2.40.50.140">
    <property type="entry name" value="Nucleic acid-binding proteins"/>
    <property type="match status" value="1"/>
</dbReference>
<gene>
    <name evidence="14" type="primary">mcm2</name>
    <name evidence="14" type="ORF">CMESO_481</name>
</gene>
<dbReference type="GO" id="GO:0003697">
    <property type="term" value="F:single-stranded DNA binding"/>
    <property type="evidence" value="ECO:0007669"/>
    <property type="project" value="TreeGrafter"/>
</dbReference>
<dbReference type="PROSITE" id="PS50051">
    <property type="entry name" value="MCM_2"/>
    <property type="match status" value="1"/>
</dbReference>
<keyword evidence="8" id="KW-0347">Helicase</keyword>
<proteinExistence type="inferred from homology"/>
<dbReference type="InterPro" id="IPR027417">
    <property type="entry name" value="P-loop_NTPase"/>
</dbReference>
<keyword evidence="9" id="KW-0067">ATP-binding</keyword>
<dbReference type="PRINTS" id="PR01658">
    <property type="entry name" value="MCMPROTEIN2"/>
</dbReference>
<dbReference type="GO" id="GO:0043138">
    <property type="term" value="F:3'-5' DNA helicase activity"/>
    <property type="evidence" value="ECO:0007669"/>
    <property type="project" value="TreeGrafter"/>
</dbReference>
<dbReference type="InterPro" id="IPR001208">
    <property type="entry name" value="MCM_dom"/>
</dbReference>
<evidence type="ECO:0000256" key="8">
    <source>
        <dbReference type="ARBA" id="ARBA00022806"/>
    </source>
</evidence>
<evidence type="ECO:0000256" key="10">
    <source>
        <dbReference type="ARBA" id="ARBA00023125"/>
    </source>
</evidence>
<dbReference type="GO" id="GO:0005634">
    <property type="term" value="C:nucleus"/>
    <property type="evidence" value="ECO:0007669"/>
    <property type="project" value="InterPro"/>
</dbReference>
<dbReference type="Pfam" id="PF17207">
    <property type="entry name" value="MCM_OB"/>
    <property type="match status" value="1"/>
</dbReference>
<evidence type="ECO:0000256" key="7">
    <source>
        <dbReference type="ARBA" id="ARBA00022801"/>
    </source>
</evidence>
<dbReference type="AlphaFoldDB" id="J7G6F7"/>
<dbReference type="Pfam" id="PF00493">
    <property type="entry name" value="MCM"/>
    <property type="match status" value="1"/>
</dbReference>
<evidence type="ECO:0000256" key="6">
    <source>
        <dbReference type="ARBA" id="ARBA00022741"/>
    </source>
</evidence>
<dbReference type="InterPro" id="IPR041562">
    <property type="entry name" value="MCM_lid"/>
</dbReference>
<evidence type="ECO:0000256" key="9">
    <source>
        <dbReference type="ARBA" id="ARBA00022840"/>
    </source>
</evidence>
<reference evidence="14 15" key="1">
    <citation type="journal article" date="2012" name="Genome Biol. Evol.">
        <title>Nucleomorph genome sequence of the cryptophyte alga Chroomonas mesostigmatica CCMP1168 reveals lineage-specific gene loss and genome complexity.</title>
        <authorList>
            <person name="Moore C.E."/>
            <person name="Curtis B."/>
            <person name="Mills T."/>
            <person name="Tanifuji G."/>
            <person name="Archibald J.M."/>
        </authorList>
    </citation>
    <scope>NUCLEOTIDE SEQUENCE [LARGE SCALE GENOMIC DNA]</scope>
    <source>
        <strain evidence="14 15">CCMP1168</strain>
    </source>
</reference>
<keyword evidence="6" id="KW-0547">Nucleotide-binding</keyword>